<dbReference type="Proteomes" id="UP001431783">
    <property type="component" value="Unassembled WGS sequence"/>
</dbReference>
<dbReference type="PANTHER" id="PTHR21261">
    <property type="entry name" value="BEAT PROTEIN"/>
    <property type="match status" value="1"/>
</dbReference>
<comment type="caution">
    <text evidence="3">The sequence shown here is derived from an EMBL/GenBank/DDBJ whole genome shotgun (WGS) entry which is preliminary data.</text>
</comment>
<sequence>MFKLQTRVYKGDKYIFRVISSIDHVKHLFKMNFVNGIFIIILEILVVASCVKINKLQVPQVIQHGRAVVLDCDFTLDETEQDLVVKWFFNKNNQTLVYQWIPAASNNKPKALGVLKNRLNLGYKAGDDANSIHRALHILQAAPDLSGDYTCSVSTVQSEDIQTKRMLVFVPEKNLMIHRLGSEKQGLIRLECSAEGVFPKPEISINSHKRGTIKTEMSSKLRGSLYDVSARTITLNTLEDPEEFSCELKIPQANYTVQQKTVVSSGYLGNKGLRVGGNIWIISTSVFLLSQVLTGTSFKRRSMIMEFIP</sequence>
<accession>A0AAW1UWF0</accession>
<feature type="domain" description="Ig-like" evidence="2">
    <location>
        <begin position="65"/>
        <end position="162"/>
    </location>
</feature>
<proteinExistence type="predicted"/>
<dbReference type="InterPro" id="IPR013783">
    <property type="entry name" value="Ig-like_fold"/>
</dbReference>
<dbReference type="InterPro" id="IPR003599">
    <property type="entry name" value="Ig_sub"/>
</dbReference>
<dbReference type="PROSITE" id="PS50835">
    <property type="entry name" value="IG_LIKE"/>
    <property type="match status" value="2"/>
</dbReference>
<keyword evidence="1" id="KW-0812">Transmembrane</keyword>
<protein>
    <recommendedName>
        <fullName evidence="2">Ig-like domain-containing protein</fullName>
    </recommendedName>
</protein>
<keyword evidence="4" id="KW-1185">Reference proteome</keyword>
<evidence type="ECO:0000313" key="4">
    <source>
        <dbReference type="Proteomes" id="UP001431783"/>
    </source>
</evidence>
<evidence type="ECO:0000313" key="3">
    <source>
        <dbReference type="EMBL" id="KAK9884282.1"/>
    </source>
</evidence>
<dbReference type="PANTHER" id="PTHR21261:SF2">
    <property type="entry name" value="GH04238P-RELATED"/>
    <property type="match status" value="1"/>
</dbReference>
<name>A0AAW1UWF0_9CUCU</name>
<keyword evidence="1" id="KW-0472">Membrane</keyword>
<dbReference type="InterPro" id="IPR007110">
    <property type="entry name" value="Ig-like_dom"/>
</dbReference>
<evidence type="ECO:0000259" key="2">
    <source>
        <dbReference type="PROSITE" id="PS50835"/>
    </source>
</evidence>
<reference evidence="3 4" key="1">
    <citation type="submission" date="2023-03" db="EMBL/GenBank/DDBJ databases">
        <title>Genome insight into feeding habits of ladybird beetles.</title>
        <authorList>
            <person name="Li H.-S."/>
            <person name="Huang Y.-H."/>
            <person name="Pang H."/>
        </authorList>
    </citation>
    <scope>NUCLEOTIDE SEQUENCE [LARGE SCALE GENOMIC DNA]</scope>
    <source>
        <strain evidence="3">SYSU_2023b</strain>
        <tissue evidence="3">Whole body</tissue>
    </source>
</reference>
<dbReference type="Gene3D" id="2.60.40.10">
    <property type="entry name" value="Immunoglobulins"/>
    <property type="match status" value="2"/>
</dbReference>
<feature type="transmembrane region" description="Helical" evidence="1">
    <location>
        <begin position="33"/>
        <end position="54"/>
    </location>
</feature>
<dbReference type="EMBL" id="JARQZJ010000092">
    <property type="protein sequence ID" value="KAK9884282.1"/>
    <property type="molecule type" value="Genomic_DNA"/>
</dbReference>
<dbReference type="AlphaFoldDB" id="A0AAW1UWF0"/>
<dbReference type="InterPro" id="IPR036179">
    <property type="entry name" value="Ig-like_dom_sf"/>
</dbReference>
<gene>
    <name evidence="3" type="ORF">WA026_005234</name>
</gene>
<organism evidence="3 4">
    <name type="scientific">Henosepilachna vigintioctopunctata</name>
    <dbReference type="NCBI Taxonomy" id="420089"/>
    <lineage>
        <taxon>Eukaryota</taxon>
        <taxon>Metazoa</taxon>
        <taxon>Ecdysozoa</taxon>
        <taxon>Arthropoda</taxon>
        <taxon>Hexapoda</taxon>
        <taxon>Insecta</taxon>
        <taxon>Pterygota</taxon>
        <taxon>Neoptera</taxon>
        <taxon>Endopterygota</taxon>
        <taxon>Coleoptera</taxon>
        <taxon>Polyphaga</taxon>
        <taxon>Cucujiformia</taxon>
        <taxon>Coccinelloidea</taxon>
        <taxon>Coccinellidae</taxon>
        <taxon>Epilachninae</taxon>
        <taxon>Epilachnini</taxon>
        <taxon>Henosepilachna</taxon>
    </lineage>
</organism>
<dbReference type="SMART" id="SM00409">
    <property type="entry name" value="IG"/>
    <property type="match status" value="1"/>
</dbReference>
<evidence type="ECO:0000256" key="1">
    <source>
        <dbReference type="SAM" id="Phobius"/>
    </source>
</evidence>
<dbReference type="SUPFAM" id="SSF48726">
    <property type="entry name" value="Immunoglobulin"/>
    <property type="match status" value="1"/>
</dbReference>
<feature type="domain" description="Ig-like" evidence="2">
    <location>
        <begin position="171"/>
        <end position="263"/>
    </location>
</feature>
<keyword evidence="1" id="KW-1133">Transmembrane helix</keyword>